<evidence type="ECO:0000313" key="3">
    <source>
        <dbReference type="Proteomes" id="UP000232488"/>
    </source>
</evidence>
<gene>
    <name evidence="2" type="primary">HaV53_ORF41</name>
</gene>
<evidence type="ECO:0000313" key="2">
    <source>
        <dbReference type="EMBL" id="AOM63372.1"/>
    </source>
</evidence>
<organismHost>
    <name type="scientific">Heterosigma akashiwo</name>
    <name type="common">Chromophytic alga</name>
    <name type="synonym">Heterosigma carterae</name>
    <dbReference type="NCBI Taxonomy" id="2829"/>
</organismHost>
<evidence type="ECO:0000256" key="1">
    <source>
        <dbReference type="SAM" id="Coils"/>
    </source>
</evidence>
<dbReference type="RefSeq" id="YP_009507438.1">
    <property type="nucleotide sequence ID" value="NC_038553.1"/>
</dbReference>
<reference evidence="2 3" key="1">
    <citation type="submission" date="2016-03" db="EMBL/GenBank/DDBJ databases">
        <title>Genome sequences of a Phycodnavirus, Heterosigma akashiwo virus strain 53.</title>
        <authorList>
            <person name="Ueki S."/>
            <person name="Ogura Y."/>
            <person name="Hayashi T."/>
        </authorList>
    </citation>
    <scope>NUCLEOTIDE SEQUENCE [LARGE SCALE GENOMIC DNA]</scope>
    <source>
        <strain evidence="2">HaV53</strain>
    </source>
</reference>
<sequence>MDNIIKFHDTNEIKTNIVSLGNIDNEIKSLQERLRDLRTKKTGLSENIKQFMQINELETCKLSPETPTHIDRIRFCTRKYRERMSVKFIKEHIGTFFANIDIEKFRDLTSDEKTGVIFEYIDEQRKISFTNSISIKKKSEQSIK</sequence>
<dbReference type="Proteomes" id="UP000232488">
    <property type="component" value="Segment"/>
</dbReference>
<protein>
    <submittedName>
        <fullName evidence="2">Uncharacterized protein</fullName>
    </submittedName>
</protein>
<accession>A0A1C9C514</accession>
<dbReference type="KEGG" id="vg:37618422"/>
<organism evidence="2 3">
    <name type="scientific">Heterosigma akashiwo virus 01</name>
    <name type="common">HaV01</name>
    <dbReference type="NCBI Taxonomy" id="97195"/>
    <lineage>
        <taxon>Viruses</taxon>
        <taxon>Varidnaviria</taxon>
        <taxon>Bamfordvirae</taxon>
        <taxon>Nucleocytoviricota</taxon>
        <taxon>Megaviricetes</taxon>
        <taxon>Algavirales</taxon>
        <taxon>Phycodnaviridae</taxon>
        <taxon>Raphidovirus</taxon>
        <taxon>Raphidovirus japonicum</taxon>
    </lineage>
</organism>
<keyword evidence="1" id="KW-0175">Coiled coil</keyword>
<feature type="coiled-coil region" evidence="1">
    <location>
        <begin position="20"/>
        <end position="47"/>
    </location>
</feature>
<proteinExistence type="predicted"/>
<name>A0A1C9C514_HAV01</name>
<keyword evidence="3" id="KW-1185">Reference proteome</keyword>
<dbReference type="EMBL" id="KX008963">
    <property type="protein sequence ID" value="AOM63372.1"/>
    <property type="molecule type" value="Genomic_DNA"/>
</dbReference>
<dbReference type="GeneID" id="37618422"/>